<reference evidence="3" key="2">
    <citation type="journal article" date="2009" name="Genome Res.">
        <title>Comparative genomic analyses of the human fungal pathogens Coccidioides and their relatives.</title>
        <authorList>
            <person name="Sharpton T.J."/>
            <person name="Stajich J.E."/>
            <person name="Rounsley S.D."/>
            <person name="Gardner M.J."/>
            <person name="Wortman J.R."/>
            <person name="Jordar V.S."/>
            <person name="Maiti R."/>
            <person name="Kodira C.D."/>
            <person name="Neafsey D.E."/>
            <person name="Zeng Q."/>
            <person name="Hung C.-Y."/>
            <person name="McMahan C."/>
            <person name="Muszewska A."/>
            <person name="Grynberg M."/>
            <person name="Mandel M.A."/>
            <person name="Kellner E.M."/>
            <person name="Barker B.M."/>
            <person name="Galgiani J.N."/>
            <person name="Orbach M.J."/>
            <person name="Kirkland T.N."/>
            <person name="Cole G.T."/>
            <person name="Henn M.R."/>
            <person name="Birren B.W."/>
            <person name="Taylor J.W."/>
        </authorList>
    </citation>
    <scope>NUCLEOTIDE SEQUENCE [LARGE SCALE GENOMIC DNA]</scope>
    <source>
        <strain evidence="3">RMSCC 3488</strain>
    </source>
</reference>
<protein>
    <submittedName>
        <fullName evidence="2">Heavy metal tolerance protein</fullName>
    </submittedName>
</protein>
<dbReference type="Proteomes" id="UP000054567">
    <property type="component" value="Unassembled WGS sequence"/>
</dbReference>
<sequence length="121" mass="13995">MSLDNPVLEAATKTELETEPELELEPEPDLPPEDFCNNLEILYKERSVWTRHLCNTLQSSSNSRLFNKLHNLPYGWNLNIPWAEEVLGEQMELLEVVNIEMDNQDLSLHTQARRNAKSFTG</sequence>
<reference evidence="2 3" key="1">
    <citation type="submission" date="2007-06" db="EMBL/GenBank/DDBJ databases">
        <title>The Genome Sequence of Coccidioides posadasii RMSCC_3488.</title>
        <authorList>
            <consortium name="Coccidioides Genome Resources Consortium"/>
            <consortium name="The Broad Institute Genome Sequencing Platform"/>
            <person name="Henn M.R."/>
            <person name="Sykes S."/>
            <person name="Young S."/>
            <person name="Jaffe D."/>
            <person name="Berlin A."/>
            <person name="Alvarez P."/>
            <person name="Butler J."/>
            <person name="Gnerre S."/>
            <person name="Grabherr M."/>
            <person name="Mauceli E."/>
            <person name="Brockman W."/>
            <person name="Kodira C."/>
            <person name="Alvarado L."/>
            <person name="Zeng Q."/>
            <person name="Crawford M."/>
            <person name="Antoine C."/>
            <person name="Devon K."/>
            <person name="Galgiani J."/>
            <person name="Orsborn K."/>
            <person name="Lewis M.L."/>
            <person name="Nusbaum C."/>
            <person name="Galagan J."/>
            <person name="Birren B."/>
        </authorList>
    </citation>
    <scope>NUCLEOTIDE SEQUENCE [LARGE SCALE GENOMIC DNA]</scope>
    <source>
        <strain evidence="2 3">RMSCC 3488</strain>
    </source>
</reference>
<dbReference type="VEuPathDB" id="FungiDB:CPAG_05251"/>
<name>A0A0J6FF28_COCPO</name>
<evidence type="ECO:0000313" key="3">
    <source>
        <dbReference type="Proteomes" id="UP000054567"/>
    </source>
</evidence>
<feature type="compositionally biased region" description="Acidic residues" evidence="1">
    <location>
        <begin position="17"/>
        <end position="30"/>
    </location>
</feature>
<dbReference type="EMBL" id="DS268111">
    <property type="protein sequence ID" value="KMM68928.1"/>
    <property type="molecule type" value="Genomic_DNA"/>
</dbReference>
<gene>
    <name evidence="2" type="ORF">CPAG_05251</name>
</gene>
<reference evidence="3" key="3">
    <citation type="journal article" date="2010" name="Genome Res.">
        <title>Population genomic sequencing of Coccidioides fungi reveals recent hybridization and transposon control.</title>
        <authorList>
            <person name="Neafsey D.E."/>
            <person name="Barker B.M."/>
            <person name="Sharpton T.J."/>
            <person name="Stajich J.E."/>
            <person name="Park D.J."/>
            <person name="Whiston E."/>
            <person name="Hung C.-Y."/>
            <person name="McMahan C."/>
            <person name="White J."/>
            <person name="Sykes S."/>
            <person name="Heiman D."/>
            <person name="Young S."/>
            <person name="Zeng Q."/>
            <person name="Abouelleil A."/>
            <person name="Aftuck L."/>
            <person name="Bessette D."/>
            <person name="Brown A."/>
            <person name="FitzGerald M."/>
            <person name="Lui A."/>
            <person name="Macdonald J.P."/>
            <person name="Priest M."/>
            <person name="Orbach M.J."/>
            <person name="Galgiani J.N."/>
            <person name="Kirkland T.N."/>
            <person name="Cole G.T."/>
            <person name="Birren B.W."/>
            <person name="Henn M.R."/>
            <person name="Taylor J.W."/>
            <person name="Rounsley S.D."/>
        </authorList>
    </citation>
    <scope>NUCLEOTIDE SEQUENCE [LARGE SCALE GENOMIC DNA]</scope>
    <source>
        <strain evidence="3">RMSCC 3488</strain>
    </source>
</reference>
<organism evidence="2 3">
    <name type="scientific">Coccidioides posadasii RMSCC 3488</name>
    <dbReference type="NCBI Taxonomy" id="454284"/>
    <lineage>
        <taxon>Eukaryota</taxon>
        <taxon>Fungi</taxon>
        <taxon>Dikarya</taxon>
        <taxon>Ascomycota</taxon>
        <taxon>Pezizomycotina</taxon>
        <taxon>Eurotiomycetes</taxon>
        <taxon>Eurotiomycetidae</taxon>
        <taxon>Onygenales</taxon>
        <taxon>Onygenaceae</taxon>
        <taxon>Coccidioides</taxon>
    </lineage>
</organism>
<proteinExistence type="predicted"/>
<accession>A0A0J6FF28</accession>
<evidence type="ECO:0000256" key="1">
    <source>
        <dbReference type="SAM" id="MobiDB-lite"/>
    </source>
</evidence>
<evidence type="ECO:0000313" key="2">
    <source>
        <dbReference type="EMBL" id="KMM68928.1"/>
    </source>
</evidence>
<feature type="region of interest" description="Disordered" evidence="1">
    <location>
        <begin position="1"/>
        <end position="30"/>
    </location>
</feature>
<dbReference type="AlphaFoldDB" id="A0A0J6FF28"/>